<dbReference type="EMBL" id="UOFL01000211">
    <property type="protein sequence ID" value="VAW81028.1"/>
    <property type="molecule type" value="Genomic_DNA"/>
</dbReference>
<dbReference type="AlphaFoldDB" id="A0A3B0YJ89"/>
<name>A0A3B0YJ89_9ZZZZ</name>
<sequence length="84" mass="9642">MKKADFNYDIEKYTLIFFNSLSEKNKRLFSGLEAMKVGYYGVGEISKKLSIHKHTVRTGQKELLSENLSPCNQIRRKGGGRKKS</sequence>
<gene>
    <name evidence="1" type="ORF">MNBD_GAMMA12-1933</name>
</gene>
<organism evidence="1">
    <name type="scientific">hydrothermal vent metagenome</name>
    <dbReference type="NCBI Taxonomy" id="652676"/>
    <lineage>
        <taxon>unclassified sequences</taxon>
        <taxon>metagenomes</taxon>
        <taxon>ecological metagenomes</taxon>
    </lineage>
</organism>
<proteinExistence type="predicted"/>
<accession>A0A3B0YJ89</accession>
<reference evidence="1" key="1">
    <citation type="submission" date="2018-06" db="EMBL/GenBank/DDBJ databases">
        <authorList>
            <person name="Zhirakovskaya E."/>
        </authorList>
    </citation>
    <scope>NUCLEOTIDE SEQUENCE</scope>
</reference>
<evidence type="ECO:0000313" key="1">
    <source>
        <dbReference type="EMBL" id="VAW81028.1"/>
    </source>
</evidence>
<protein>
    <submittedName>
        <fullName evidence="1">Uncharacterized protein</fullName>
    </submittedName>
</protein>